<dbReference type="Gene3D" id="1.10.10.10">
    <property type="entry name" value="Winged helix-like DNA-binding domain superfamily/Winged helix DNA-binding domain"/>
    <property type="match status" value="1"/>
</dbReference>
<gene>
    <name evidence="1" type="ORF">B7C51_06910</name>
</gene>
<dbReference type="EMBL" id="CP020557">
    <property type="protein sequence ID" value="ARF67618.1"/>
    <property type="molecule type" value="Genomic_DNA"/>
</dbReference>
<accession>A0A1V0URM9</accession>
<evidence type="ECO:0000313" key="2">
    <source>
        <dbReference type="Proteomes" id="UP000192727"/>
    </source>
</evidence>
<organism evidence="1 2">
    <name type="scientific">Paenibacillus larvae subsp. pulvifaciens</name>
    <dbReference type="NCBI Taxonomy" id="1477"/>
    <lineage>
        <taxon>Bacteria</taxon>
        <taxon>Bacillati</taxon>
        <taxon>Bacillota</taxon>
        <taxon>Bacilli</taxon>
        <taxon>Bacillales</taxon>
        <taxon>Paenibacillaceae</taxon>
        <taxon>Paenibacillus</taxon>
    </lineage>
</organism>
<dbReference type="Proteomes" id="UP000192727">
    <property type="component" value="Chromosome"/>
</dbReference>
<evidence type="ECO:0000313" key="1">
    <source>
        <dbReference type="EMBL" id="ARF67618.1"/>
    </source>
</evidence>
<dbReference type="AlphaFoldDB" id="A0A1V0URM9"/>
<reference evidence="1 2" key="1">
    <citation type="submission" date="2017-03" db="EMBL/GenBank/DDBJ databases">
        <title>Paenibacillus larvae genome sequencing.</title>
        <authorList>
            <person name="Dingman D.W."/>
        </authorList>
    </citation>
    <scope>NUCLEOTIDE SEQUENCE [LARGE SCALE GENOMIC DNA]</scope>
    <source>
        <strain evidence="1 2">SAG 10367</strain>
    </source>
</reference>
<dbReference type="RefSeq" id="WP_083039334.1">
    <property type="nucleotide sequence ID" value="NZ_CP020557.1"/>
</dbReference>
<proteinExistence type="predicted"/>
<name>A0A1V0URM9_9BACL</name>
<dbReference type="InterPro" id="IPR036388">
    <property type="entry name" value="WH-like_DNA-bd_sf"/>
</dbReference>
<protein>
    <submittedName>
        <fullName evidence="1">Uncharacterized protein</fullName>
    </submittedName>
</protein>
<sequence length="209" mass="23604">MDNIEFVSVDWHVLDDIKYLKSAHEKLVYVLLCKIAVTPLSPRTPIVTQLAKEAFCSENEVNEALNGLVELGLINVSKTMNVNGESSYRYELLEVPGYFSEGYVKLADSLLTLYMRLPDFNAGHVIMYAYLCDSYDDSLGYASLTQEQICEDLGIGANMPGKLAKTLKKYGLIDYEQPKAGASYIYRIYPAIEEPDVFYEKYPEVPRHG</sequence>